<dbReference type="Gene3D" id="3.30.70.100">
    <property type="match status" value="1"/>
</dbReference>
<comment type="caution">
    <text evidence="2">The sequence shown here is derived from an EMBL/GenBank/DDBJ whole genome shotgun (WGS) entry which is preliminary data.</text>
</comment>
<dbReference type="Proteomes" id="UP001519307">
    <property type="component" value="Unassembled WGS sequence"/>
</dbReference>
<evidence type="ECO:0000313" key="3">
    <source>
        <dbReference type="Proteomes" id="UP001519307"/>
    </source>
</evidence>
<dbReference type="RefSeq" id="WP_209701326.1">
    <property type="nucleotide sequence ID" value="NZ_JAGGLM010000004.1"/>
</dbReference>
<dbReference type="PROSITE" id="PS50846">
    <property type="entry name" value="HMA_2"/>
    <property type="match status" value="1"/>
</dbReference>
<dbReference type="SUPFAM" id="SSF55008">
    <property type="entry name" value="HMA, heavy metal-associated domain"/>
    <property type="match status" value="1"/>
</dbReference>
<dbReference type="EMBL" id="JAGGLM010000004">
    <property type="protein sequence ID" value="MBP2032290.1"/>
    <property type="molecule type" value="Genomic_DNA"/>
</dbReference>
<name>A0ABS4KQH8_9CLOT</name>
<evidence type="ECO:0000259" key="1">
    <source>
        <dbReference type="PROSITE" id="PS50846"/>
    </source>
</evidence>
<gene>
    <name evidence="2" type="ORF">J2Z42_000955</name>
</gene>
<feature type="domain" description="HMA" evidence="1">
    <location>
        <begin position="1"/>
        <end position="67"/>
    </location>
</feature>
<proteinExistence type="predicted"/>
<sequence>MKSVLKISNMRTFEDINKIRKVISSNQGVVACQINAEKGEVSVVYDDYFVTNDIIVQSLEDLGYAVF</sequence>
<keyword evidence="3" id="KW-1185">Reference proteome</keyword>
<reference evidence="2 3" key="1">
    <citation type="submission" date="2021-03" db="EMBL/GenBank/DDBJ databases">
        <title>Genomic Encyclopedia of Type Strains, Phase IV (KMG-IV): sequencing the most valuable type-strain genomes for metagenomic binning, comparative biology and taxonomic classification.</title>
        <authorList>
            <person name="Goeker M."/>
        </authorList>
    </citation>
    <scope>NUCLEOTIDE SEQUENCE [LARGE SCALE GENOMIC DNA]</scope>
    <source>
        <strain evidence="2 3">DSM 28783</strain>
    </source>
</reference>
<organism evidence="2 3">
    <name type="scientific">Clostridium algifaecis</name>
    <dbReference type="NCBI Taxonomy" id="1472040"/>
    <lineage>
        <taxon>Bacteria</taxon>
        <taxon>Bacillati</taxon>
        <taxon>Bacillota</taxon>
        <taxon>Clostridia</taxon>
        <taxon>Eubacteriales</taxon>
        <taxon>Clostridiaceae</taxon>
        <taxon>Clostridium</taxon>
    </lineage>
</organism>
<dbReference type="CDD" id="cd00371">
    <property type="entry name" value="HMA"/>
    <property type="match status" value="1"/>
</dbReference>
<evidence type="ECO:0000313" key="2">
    <source>
        <dbReference type="EMBL" id="MBP2032290.1"/>
    </source>
</evidence>
<dbReference type="InterPro" id="IPR006121">
    <property type="entry name" value="HMA_dom"/>
</dbReference>
<dbReference type="Pfam" id="PF00403">
    <property type="entry name" value="HMA"/>
    <property type="match status" value="1"/>
</dbReference>
<dbReference type="PROSITE" id="PS51257">
    <property type="entry name" value="PROKAR_LIPOPROTEIN"/>
    <property type="match status" value="1"/>
</dbReference>
<accession>A0ABS4KQH8</accession>
<protein>
    <submittedName>
        <fullName evidence="2">Copper chaperone CopZ</fullName>
    </submittedName>
</protein>
<dbReference type="InterPro" id="IPR036163">
    <property type="entry name" value="HMA_dom_sf"/>
</dbReference>